<dbReference type="InterPro" id="IPR012337">
    <property type="entry name" value="RNaseH-like_sf"/>
</dbReference>
<dbReference type="InterPro" id="IPR003100">
    <property type="entry name" value="PAZ_dom"/>
</dbReference>
<evidence type="ECO:0000259" key="2">
    <source>
        <dbReference type="PROSITE" id="PS50821"/>
    </source>
</evidence>
<dbReference type="CDD" id="cd02845">
    <property type="entry name" value="PAZ_piwi_like"/>
    <property type="match status" value="1"/>
</dbReference>
<accession>A0AAD1Y8T9</accession>
<protein>
    <submittedName>
        <fullName evidence="4">Uncharacterized protein</fullName>
    </submittedName>
</protein>
<comment type="caution">
    <text evidence="4">The sequence shown here is derived from an EMBL/GenBank/DDBJ whole genome shotgun (WGS) entry which is preliminary data.</text>
</comment>
<gene>
    <name evidence="4" type="ORF">ECRASSUSDP1_LOCUS28136</name>
</gene>
<name>A0AAD1Y8T9_EUPCR</name>
<dbReference type="GO" id="GO:0003723">
    <property type="term" value="F:RNA binding"/>
    <property type="evidence" value="ECO:0007669"/>
    <property type="project" value="InterPro"/>
</dbReference>
<dbReference type="InterPro" id="IPR036397">
    <property type="entry name" value="RNaseH_sf"/>
</dbReference>
<dbReference type="PROSITE" id="PS50822">
    <property type="entry name" value="PIWI"/>
    <property type="match status" value="1"/>
</dbReference>
<feature type="domain" description="Piwi" evidence="3">
    <location>
        <begin position="453"/>
        <end position="753"/>
    </location>
</feature>
<dbReference type="Gene3D" id="3.30.420.10">
    <property type="entry name" value="Ribonuclease H-like superfamily/Ribonuclease H"/>
    <property type="match status" value="1"/>
</dbReference>
<dbReference type="Proteomes" id="UP001295684">
    <property type="component" value="Unassembled WGS sequence"/>
</dbReference>
<comment type="similarity">
    <text evidence="1">Belongs to the argonaute family.</text>
</comment>
<dbReference type="Pfam" id="PF02170">
    <property type="entry name" value="PAZ"/>
    <property type="match status" value="1"/>
</dbReference>
<dbReference type="Gene3D" id="2.170.260.10">
    <property type="entry name" value="paz domain"/>
    <property type="match status" value="1"/>
</dbReference>
<dbReference type="SMART" id="SM00950">
    <property type="entry name" value="Piwi"/>
    <property type="match status" value="1"/>
</dbReference>
<evidence type="ECO:0000259" key="3">
    <source>
        <dbReference type="PROSITE" id="PS50822"/>
    </source>
</evidence>
<dbReference type="InterPro" id="IPR036085">
    <property type="entry name" value="PAZ_dom_sf"/>
</dbReference>
<dbReference type="InterPro" id="IPR003165">
    <property type="entry name" value="Piwi"/>
</dbReference>
<dbReference type="Gene3D" id="3.40.50.2300">
    <property type="match status" value="1"/>
</dbReference>
<dbReference type="CDD" id="cd04658">
    <property type="entry name" value="Piwi_piwi-like_Euk"/>
    <property type="match status" value="1"/>
</dbReference>
<dbReference type="SMART" id="SM00949">
    <property type="entry name" value="PAZ"/>
    <property type="match status" value="1"/>
</dbReference>
<dbReference type="AlphaFoldDB" id="A0AAD1Y8T9"/>
<evidence type="ECO:0000313" key="4">
    <source>
        <dbReference type="EMBL" id="CAI2386515.1"/>
    </source>
</evidence>
<dbReference type="SUPFAM" id="SSF53098">
    <property type="entry name" value="Ribonuclease H-like"/>
    <property type="match status" value="1"/>
</dbReference>
<dbReference type="PROSITE" id="PS50821">
    <property type="entry name" value="PAZ"/>
    <property type="match status" value="1"/>
</dbReference>
<evidence type="ECO:0000256" key="1">
    <source>
        <dbReference type="RuleBase" id="RU361178"/>
    </source>
</evidence>
<organism evidence="4 5">
    <name type="scientific">Euplotes crassus</name>
    <dbReference type="NCBI Taxonomy" id="5936"/>
    <lineage>
        <taxon>Eukaryota</taxon>
        <taxon>Sar</taxon>
        <taxon>Alveolata</taxon>
        <taxon>Ciliophora</taxon>
        <taxon>Intramacronucleata</taxon>
        <taxon>Spirotrichea</taxon>
        <taxon>Hypotrichia</taxon>
        <taxon>Euplotida</taxon>
        <taxon>Euplotidae</taxon>
        <taxon>Moneuplotes</taxon>
    </lineage>
</organism>
<feature type="domain" description="PAZ" evidence="2">
    <location>
        <begin position="190"/>
        <end position="290"/>
    </location>
</feature>
<dbReference type="Pfam" id="PF02171">
    <property type="entry name" value="Piwi"/>
    <property type="match status" value="1"/>
</dbReference>
<evidence type="ECO:0000313" key="5">
    <source>
        <dbReference type="Proteomes" id="UP001295684"/>
    </source>
</evidence>
<dbReference type="SUPFAM" id="SSF101690">
    <property type="entry name" value="PAZ domain"/>
    <property type="match status" value="1"/>
</dbReference>
<reference evidence="4" key="1">
    <citation type="submission" date="2023-07" db="EMBL/GenBank/DDBJ databases">
        <authorList>
            <consortium name="AG Swart"/>
            <person name="Singh M."/>
            <person name="Singh A."/>
            <person name="Seah K."/>
            <person name="Emmerich C."/>
        </authorList>
    </citation>
    <scope>NUCLEOTIDE SEQUENCE</scope>
    <source>
        <strain evidence="4">DP1</strain>
    </source>
</reference>
<dbReference type="PANTHER" id="PTHR22891">
    <property type="entry name" value="EUKARYOTIC TRANSLATION INITIATION FACTOR 2C"/>
    <property type="match status" value="1"/>
</dbReference>
<proteinExistence type="inferred from homology"/>
<keyword evidence="5" id="KW-1185">Reference proteome</keyword>
<sequence>MQHRPQKSPTALPTQKPIALKTNFFQLQIKNHSKNQILYKYTLTFSPEIPEDSKRTKARVYRSIHEDLQKSIGENLYIGNCLYALAQKDDPVDYVGRDHDTEYQCTVKLSSCISEKDPERYQVVKIIFNGLLKKLRLEQIGRNHFMMELMKKVMKHNVFVVPGYSSGIKSTTSGILINVDVSHRVLRHDTVWDYLRKTKTDRAQITSELVGTTVMTIYNRKTYRVTGIDFCSSPMSTFEDKNGNKIKLADYYEEKYKKVIKNKEQPLLIHENPKNRQKIQLIPEFCAMTGISDDMRKDFRFMKDLATMTNKKPADRFNGCAQLFQTIITHEKCKGQLSNWNMTLNKEGVDVQGKLYDSGKLLMGYNKRIDPNSPNIDKEIQAKMLLQPKLRKWAIFYMQKEEKIRCVFKDTFKKSMESFGYPVDCPAYFPVKTQHFEDWKFLLDQKLKNGADLIILLLPGSKKNSPLYHDLKELMLNKIPIPSQVVLTSTISKGKNLRSICNKILIQICAKVGGVPWTISELPTVQNGTMICGLAVQEVKNKNMSGVIGFISSKDKLCTKYYSSSKVLGGKRSRENAENISNILKEMMGTALEQYKKKSGEYPQNIIMYREGASESRRKEIELFEVSAIIKLIEEKGINTKLAYMLVCKRINVKLFRKSHSDLQNCHPGTVVNTGITEDDKEFFLISQRTLQGTSVPTHYLNCFNNTNISPSEIHALTYKLCFTYFNVSGSIRVPSLVQYATKFSDLMMNVSKPTKYRNSFQQTALHTRLQEISSLYFI</sequence>
<dbReference type="EMBL" id="CAMPGE010029027">
    <property type="protein sequence ID" value="CAI2386515.1"/>
    <property type="molecule type" value="Genomic_DNA"/>
</dbReference>